<sequence>MAKASTGRGNKFSKLKYEERIRDEINLALRREFADPRLINVSITHVELTQDYSHAKVYWDTFNAQTRGDAKEAIESTAGRMRKLLSTKMEVRHTPEIHYVYNSQFEDSNKIDKLLKDSADEAE</sequence>
<evidence type="ECO:0000313" key="3">
    <source>
        <dbReference type="EMBL" id="WPU66319.1"/>
    </source>
</evidence>
<dbReference type="Gene3D" id="3.30.300.20">
    <property type="match status" value="1"/>
</dbReference>
<reference evidence="3 4" key="1">
    <citation type="submission" date="2023-11" db="EMBL/GenBank/DDBJ databases">
        <title>Peredibacter starrii A3.12.</title>
        <authorList>
            <person name="Mitchell R.J."/>
        </authorList>
    </citation>
    <scope>NUCLEOTIDE SEQUENCE [LARGE SCALE GENOMIC DNA]</scope>
    <source>
        <strain evidence="3 4">A3.12</strain>
    </source>
</reference>
<keyword evidence="1 2" id="KW-0690">Ribosome biogenesis</keyword>
<dbReference type="InterPro" id="IPR023799">
    <property type="entry name" value="RbfA_dom_sf"/>
</dbReference>
<organism evidence="3 4">
    <name type="scientific">Peredibacter starrii</name>
    <dbReference type="NCBI Taxonomy" id="28202"/>
    <lineage>
        <taxon>Bacteria</taxon>
        <taxon>Pseudomonadati</taxon>
        <taxon>Bdellovibrionota</taxon>
        <taxon>Bacteriovoracia</taxon>
        <taxon>Bacteriovoracales</taxon>
        <taxon>Bacteriovoracaceae</taxon>
        <taxon>Peredibacter</taxon>
    </lineage>
</organism>
<dbReference type="Pfam" id="PF02033">
    <property type="entry name" value="RBFA"/>
    <property type="match status" value="1"/>
</dbReference>
<dbReference type="InterPro" id="IPR015946">
    <property type="entry name" value="KH_dom-like_a/b"/>
</dbReference>
<accession>A0AAX4HSL0</accession>
<dbReference type="HAMAP" id="MF_00003">
    <property type="entry name" value="RbfA"/>
    <property type="match status" value="1"/>
</dbReference>
<comment type="subcellular location">
    <subcellularLocation>
        <location evidence="2">Cytoplasm</location>
    </subcellularLocation>
</comment>
<dbReference type="PANTHER" id="PTHR33515">
    <property type="entry name" value="RIBOSOME-BINDING FACTOR A, CHLOROPLASTIC-RELATED"/>
    <property type="match status" value="1"/>
</dbReference>
<dbReference type="PANTHER" id="PTHR33515:SF1">
    <property type="entry name" value="RIBOSOME-BINDING FACTOR A, CHLOROPLASTIC-RELATED"/>
    <property type="match status" value="1"/>
</dbReference>
<evidence type="ECO:0000313" key="4">
    <source>
        <dbReference type="Proteomes" id="UP001324634"/>
    </source>
</evidence>
<keyword evidence="4" id="KW-1185">Reference proteome</keyword>
<dbReference type="GO" id="GO:0043024">
    <property type="term" value="F:ribosomal small subunit binding"/>
    <property type="evidence" value="ECO:0007669"/>
    <property type="project" value="TreeGrafter"/>
</dbReference>
<dbReference type="GO" id="GO:0030490">
    <property type="term" value="P:maturation of SSU-rRNA"/>
    <property type="evidence" value="ECO:0007669"/>
    <property type="project" value="UniProtKB-UniRule"/>
</dbReference>
<dbReference type="InterPro" id="IPR000238">
    <property type="entry name" value="RbfA"/>
</dbReference>
<comment type="function">
    <text evidence="2">One of several proteins that assist in the late maturation steps of the functional core of the 30S ribosomal subunit. Associates with free 30S ribosomal subunits (but not with 30S subunits that are part of 70S ribosomes or polysomes). Required for efficient processing of 16S rRNA. May interact with the 5'-terminal helix region of 16S rRNA.</text>
</comment>
<comment type="subunit">
    <text evidence="2">Monomer. Binds 30S ribosomal subunits, but not 50S ribosomal subunits or 70S ribosomes.</text>
</comment>
<evidence type="ECO:0000256" key="1">
    <source>
        <dbReference type="ARBA" id="ARBA00022517"/>
    </source>
</evidence>
<dbReference type="KEGG" id="psti:SOO65_06125"/>
<dbReference type="EMBL" id="CP139487">
    <property type="protein sequence ID" value="WPU66319.1"/>
    <property type="molecule type" value="Genomic_DNA"/>
</dbReference>
<dbReference type="AlphaFoldDB" id="A0AAX4HSL0"/>
<comment type="similarity">
    <text evidence="2">Belongs to the RbfA family.</text>
</comment>
<evidence type="ECO:0000256" key="2">
    <source>
        <dbReference type="HAMAP-Rule" id="MF_00003"/>
    </source>
</evidence>
<dbReference type="GO" id="GO:0005829">
    <property type="term" value="C:cytosol"/>
    <property type="evidence" value="ECO:0007669"/>
    <property type="project" value="TreeGrafter"/>
</dbReference>
<proteinExistence type="inferred from homology"/>
<keyword evidence="2" id="KW-0963">Cytoplasm</keyword>
<gene>
    <name evidence="2 3" type="primary">rbfA</name>
    <name evidence="3" type="ORF">SOO65_06125</name>
</gene>
<dbReference type="NCBIfam" id="TIGR00082">
    <property type="entry name" value="rbfA"/>
    <property type="match status" value="1"/>
</dbReference>
<dbReference type="SUPFAM" id="SSF89919">
    <property type="entry name" value="Ribosome-binding factor A, RbfA"/>
    <property type="match status" value="1"/>
</dbReference>
<dbReference type="Proteomes" id="UP001324634">
    <property type="component" value="Chromosome"/>
</dbReference>
<protein>
    <recommendedName>
        <fullName evidence="2">Ribosome-binding factor A</fullName>
    </recommendedName>
</protein>
<name>A0AAX4HSL0_9BACT</name>
<dbReference type="RefSeq" id="WP_321398416.1">
    <property type="nucleotide sequence ID" value="NZ_CP139487.1"/>
</dbReference>